<comment type="similarity">
    <text evidence="1">Belongs to the glycosyl hydrolase 25 family.</text>
</comment>
<dbReference type="Gene3D" id="3.20.20.80">
    <property type="entry name" value="Glycosidases"/>
    <property type="match status" value="1"/>
</dbReference>
<evidence type="ECO:0000313" key="7">
    <source>
        <dbReference type="Proteomes" id="UP000774570"/>
    </source>
</evidence>
<keyword evidence="5" id="KW-0732">Signal</keyword>
<dbReference type="EMBL" id="JAIBOA010000008">
    <property type="protein sequence ID" value="MBW8483486.1"/>
    <property type="molecule type" value="Genomic_DNA"/>
</dbReference>
<reference evidence="6 7" key="1">
    <citation type="submission" date="2021-07" db="EMBL/GenBank/DDBJ databases">
        <title>Actinomadura sp. PM05-2 isolated from lichen.</title>
        <authorList>
            <person name="Somphong A."/>
            <person name="Phongsopitanun W."/>
            <person name="Tanasupawat S."/>
            <person name="Peongsungnone V."/>
        </authorList>
    </citation>
    <scope>NUCLEOTIDE SEQUENCE [LARGE SCALE GENOMIC DNA]</scope>
    <source>
        <strain evidence="6 7">PM05-2</strain>
    </source>
</reference>
<keyword evidence="3" id="KW-0326">Glycosidase</keyword>
<dbReference type="PANTHER" id="PTHR34135:SF2">
    <property type="entry name" value="LYSOZYME"/>
    <property type="match status" value="1"/>
</dbReference>
<dbReference type="PANTHER" id="PTHR34135">
    <property type="entry name" value="LYSOZYME"/>
    <property type="match status" value="1"/>
</dbReference>
<sequence>MRSFLAPALALAAATAASVAAVSAPAASAAPPPVSHPERDWMGSQVAEHMPDGPSSPPPSLAAQTRGLDVSGWQGNVAWSTVAANGARFAYVKATESTTYTSPYFSQQYTGSYNAGLIRGAYHFATPNTSSGAAQADYFIAHGGGWSKDGRTLPGLLDLEWNPYGATCYGLSAAGMVNWILSFSDRYHARTGRWPVIYTATSWWSQCTGNTGDFSSTNPLMLAYYGSTPGPMPYNWAYQTIWQYSDSGTFPGDQDLFNGDFSRVQALANG</sequence>
<evidence type="ECO:0000256" key="3">
    <source>
        <dbReference type="ARBA" id="ARBA00023295"/>
    </source>
</evidence>
<dbReference type="InterPro" id="IPR018077">
    <property type="entry name" value="Glyco_hydro_fam25_subgr"/>
</dbReference>
<gene>
    <name evidence="6" type="ORF">K1Y72_13960</name>
</gene>
<feature type="signal peptide" evidence="5">
    <location>
        <begin position="1"/>
        <end position="29"/>
    </location>
</feature>
<keyword evidence="7" id="KW-1185">Reference proteome</keyword>
<feature type="region of interest" description="Disordered" evidence="4">
    <location>
        <begin position="45"/>
        <end position="65"/>
    </location>
</feature>
<dbReference type="CDD" id="cd06412">
    <property type="entry name" value="GH25_CH-type"/>
    <property type="match status" value="1"/>
</dbReference>
<dbReference type="InterPro" id="IPR017853">
    <property type="entry name" value="GH"/>
</dbReference>
<dbReference type="Proteomes" id="UP000774570">
    <property type="component" value="Unassembled WGS sequence"/>
</dbReference>
<proteinExistence type="inferred from homology"/>
<dbReference type="SUPFAM" id="SSF51445">
    <property type="entry name" value="(Trans)glycosidases"/>
    <property type="match status" value="1"/>
</dbReference>
<dbReference type="PROSITE" id="PS51904">
    <property type="entry name" value="GLYCOSYL_HYDROL_F25_2"/>
    <property type="match status" value="1"/>
</dbReference>
<evidence type="ECO:0000256" key="1">
    <source>
        <dbReference type="ARBA" id="ARBA00010646"/>
    </source>
</evidence>
<dbReference type="InterPro" id="IPR002053">
    <property type="entry name" value="Glyco_hydro_25"/>
</dbReference>
<dbReference type="Pfam" id="PF01183">
    <property type="entry name" value="Glyco_hydro_25"/>
    <property type="match status" value="1"/>
</dbReference>
<keyword evidence="2" id="KW-0378">Hydrolase</keyword>
<evidence type="ECO:0000256" key="4">
    <source>
        <dbReference type="SAM" id="MobiDB-lite"/>
    </source>
</evidence>
<evidence type="ECO:0000313" key="6">
    <source>
        <dbReference type="EMBL" id="MBW8483486.1"/>
    </source>
</evidence>
<feature type="chain" id="PRO_5045364888" evidence="5">
    <location>
        <begin position="30"/>
        <end position="270"/>
    </location>
</feature>
<dbReference type="SMART" id="SM00641">
    <property type="entry name" value="Glyco_25"/>
    <property type="match status" value="1"/>
</dbReference>
<evidence type="ECO:0000256" key="2">
    <source>
        <dbReference type="ARBA" id="ARBA00022801"/>
    </source>
</evidence>
<name>A0ABS7FSV0_9ACTN</name>
<comment type="caution">
    <text evidence="6">The sequence shown here is derived from an EMBL/GenBank/DDBJ whole genome shotgun (WGS) entry which is preliminary data.</text>
</comment>
<accession>A0ABS7FSV0</accession>
<evidence type="ECO:0000256" key="5">
    <source>
        <dbReference type="SAM" id="SignalP"/>
    </source>
</evidence>
<organism evidence="6 7">
    <name type="scientific">Actinomadura parmotrematis</name>
    <dbReference type="NCBI Taxonomy" id="2864039"/>
    <lineage>
        <taxon>Bacteria</taxon>
        <taxon>Bacillati</taxon>
        <taxon>Actinomycetota</taxon>
        <taxon>Actinomycetes</taxon>
        <taxon>Streptosporangiales</taxon>
        <taxon>Thermomonosporaceae</taxon>
        <taxon>Actinomadura</taxon>
    </lineage>
</organism>
<protein>
    <submittedName>
        <fullName evidence="6">Lysozyme</fullName>
    </submittedName>
</protein>